<dbReference type="SUPFAM" id="SSF52499">
    <property type="entry name" value="Isochorismatase-like hydrolases"/>
    <property type="match status" value="1"/>
</dbReference>
<dbReference type="InterPro" id="IPR050272">
    <property type="entry name" value="Isochorismatase-like_hydrls"/>
</dbReference>
<dbReference type="GO" id="GO:0016787">
    <property type="term" value="F:hydrolase activity"/>
    <property type="evidence" value="ECO:0007669"/>
    <property type="project" value="UniProtKB-KW"/>
</dbReference>
<comment type="similarity">
    <text evidence="1">Belongs to the isochorismatase family.</text>
</comment>
<evidence type="ECO:0000259" key="3">
    <source>
        <dbReference type="Pfam" id="PF00857"/>
    </source>
</evidence>
<accession>A0A1T4Q851</accession>
<evidence type="ECO:0000313" key="4">
    <source>
        <dbReference type="EMBL" id="SJZ99980.1"/>
    </source>
</evidence>
<protein>
    <submittedName>
        <fullName evidence="4">Nicotinamidase-related amidase</fullName>
    </submittedName>
</protein>
<dbReference type="CDD" id="cd00431">
    <property type="entry name" value="cysteine_hydrolases"/>
    <property type="match status" value="1"/>
</dbReference>
<keyword evidence="5" id="KW-1185">Reference proteome</keyword>
<dbReference type="InterPro" id="IPR000868">
    <property type="entry name" value="Isochorismatase-like_dom"/>
</dbReference>
<sequence length="196" mass="22123">MNHLKLELSKTALVVIDLQEGISSAKREDLAPFSAKEVIAQNERLTKRLKNTEALIVLVRVKNYGAERLSPLTDHLPQTNGFPPKNFSDLLLEVAHDEEAENVIVVNKHNWGAFYGTDLELQLRRRGIENIILTGVATAYGVDTTAREAFQRGFNQVIVKDAITDFDGELHTQIVEKMFPQFARVRTTDEVLEKLL</sequence>
<dbReference type="AlphaFoldDB" id="A0A1T4Q851"/>
<dbReference type="PANTHER" id="PTHR43540:SF7">
    <property type="entry name" value="ISOCHORISMATASE FAMILY PROTEIN YECD"/>
    <property type="match status" value="1"/>
</dbReference>
<name>A0A1T4Q851_9ENTE</name>
<dbReference type="STRING" id="263852.SAMN02745116_02095"/>
<reference evidence="4 5" key="1">
    <citation type="submission" date="2017-02" db="EMBL/GenBank/DDBJ databases">
        <authorList>
            <person name="Peterson S.W."/>
        </authorList>
    </citation>
    <scope>NUCLEOTIDE SEQUENCE [LARGE SCALE GENOMIC DNA]</scope>
    <source>
        <strain evidence="4 5">ATCC BAA-1030</strain>
    </source>
</reference>
<organism evidence="4 5">
    <name type="scientific">Pilibacter termitis</name>
    <dbReference type="NCBI Taxonomy" id="263852"/>
    <lineage>
        <taxon>Bacteria</taxon>
        <taxon>Bacillati</taxon>
        <taxon>Bacillota</taxon>
        <taxon>Bacilli</taxon>
        <taxon>Lactobacillales</taxon>
        <taxon>Enterococcaceae</taxon>
        <taxon>Pilibacter</taxon>
    </lineage>
</organism>
<dbReference type="Proteomes" id="UP000190328">
    <property type="component" value="Unassembled WGS sequence"/>
</dbReference>
<evidence type="ECO:0000256" key="2">
    <source>
        <dbReference type="ARBA" id="ARBA00022801"/>
    </source>
</evidence>
<evidence type="ECO:0000256" key="1">
    <source>
        <dbReference type="ARBA" id="ARBA00006336"/>
    </source>
</evidence>
<dbReference type="Gene3D" id="3.40.50.850">
    <property type="entry name" value="Isochorismatase-like"/>
    <property type="match status" value="1"/>
</dbReference>
<proteinExistence type="inferred from homology"/>
<dbReference type="Pfam" id="PF00857">
    <property type="entry name" value="Isochorismatase"/>
    <property type="match status" value="1"/>
</dbReference>
<dbReference type="InterPro" id="IPR036380">
    <property type="entry name" value="Isochorismatase-like_sf"/>
</dbReference>
<dbReference type="PANTHER" id="PTHR43540">
    <property type="entry name" value="PEROXYUREIDOACRYLATE/UREIDOACRYLATE AMIDOHYDROLASE-RELATED"/>
    <property type="match status" value="1"/>
</dbReference>
<gene>
    <name evidence="4" type="ORF">SAMN02745116_02095</name>
</gene>
<dbReference type="EMBL" id="FUXI01000027">
    <property type="protein sequence ID" value="SJZ99980.1"/>
    <property type="molecule type" value="Genomic_DNA"/>
</dbReference>
<keyword evidence="2" id="KW-0378">Hydrolase</keyword>
<evidence type="ECO:0000313" key="5">
    <source>
        <dbReference type="Proteomes" id="UP000190328"/>
    </source>
</evidence>
<feature type="domain" description="Isochorismatase-like" evidence="3">
    <location>
        <begin position="11"/>
        <end position="190"/>
    </location>
</feature>